<name>H3C4J6_TETNG</name>
<dbReference type="PANTHER" id="PTHR44329">
    <property type="entry name" value="SERINE/THREONINE-PROTEIN KINASE TNNI3K-RELATED"/>
    <property type="match status" value="1"/>
</dbReference>
<dbReference type="InterPro" id="IPR051681">
    <property type="entry name" value="Ser/Thr_Kinases-Pseudokinases"/>
</dbReference>
<dbReference type="Ensembl" id="ENSTNIT00000000253.1">
    <property type="protein sequence ID" value="ENSTNIP00000003165.1"/>
    <property type="gene ID" value="ENSTNIG00000001445.1"/>
</dbReference>
<proteinExistence type="predicted"/>
<sequence>WPLVLRMSHQVALGINFLNSLSPPLLHLDLEAQQTCCWTPSLNTKSSQNFGLAKIYHSSSSASRADSAEGGTIDYMPPEAFQGDRYKPSKASDIYSYSILLWSILAWRRPYQCGLSSLVRLKVPQGQRPSLEELRSESRPEEEELPALIHLMKRCWDGQPSERPTSEECATEAERVFVRHRQEIVDAV</sequence>
<evidence type="ECO:0000313" key="3">
    <source>
        <dbReference type="Proteomes" id="UP000007303"/>
    </source>
</evidence>
<dbReference type="InterPro" id="IPR001245">
    <property type="entry name" value="Ser-Thr/Tyr_kinase_cat_dom"/>
</dbReference>
<dbReference type="InParanoid" id="H3C4J6"/>
<evidence type="ECO:0000313" key="2">
    <source>
        <dbReference type="Ensembl" id="ENSTNIP00000003165.1"/>
    </source>
</evidence>
<dbReference type="OMA" id="IMAYCEF"/>
<dbReference type="GO" id="GO:0004706">
    <property type="term" value="F:JUN kinase kinase kinase activity"/>
    <property type="evidence" value="ECO:0007669"/>
    <property type="project" value="TreeGrafter"/>
</dbReference>
<protein>
    <recommendedName>
        <fullName evidence="1">Protein kinase domain-containing protein</fullName>
    </recommendedName>
</protein>
<dbReference type="PANTHER" id="PTHR44329:SF297">
    <property type="entry name" value="RECEPTOR-INTERACTING SERINE_THREONINE-PROTEIN KINASE 3"/>
    <property type="match status" value="1"/>
</dbReference>
<dbReference type="InterPro" id="IPR000719">
    <property type="entry name" value="Prot_kinase_dom"/>
</dbReference>
<reference evidence="2" key="2">
    <citation type="submission" date="2025-08" db="UniProtKB">
        <authorList>
            <consortium name="Ensembl"/>
        </authorList>
    </citation>
    <scope>IDENTIFICATION</scope>
</reference>
<dbReference type="HOGENOM" id="CLU_1444198_0_0_1"/>
<keyword evidence="3" id="KW-1185">Reference proteome</keyword>
<dbReference type="STRING" id="99883.ENSTNIP00000003165"/>
<dbReference type="Proteomes" id="UP000007303">
    <property type="component" value="Unassembled WGS sequence"/>
</dbReference>
<dbReference type="GO" id="GO:0005524">
    <property type="term" value="F:ATP binding"/>
    <property type="evidence" value="ECO:0007669"/>
    <property type="project" value="InterPro"/>
</dbReference>
<dbReference type="PROSITE" id="PS50011">
    <property type="entry name" value="PROTEIN_KINASE_DOM"/>
    <property type="match status" value="1"/>
</dbReference>
<dbReference type="GeneTree" id="ENSGT00940000160206"/>
<dbReference type="InterPro" id="IPR011009">
    <property type="entry name" value="Kinase-like_dom_sf"/>
</dbReference>
<feature type="domain" description="Protein kinase" evidence="1">
    <location>
        <begin position="1"/>
        <end position="178"/>
    </location>
</feature>
<organism evidence="2 3">
    <name type="scientific">Tetraodon nigroviridis</name>
    <name type="common">Spotted green pufferfish</name>
    <name type="synonym">Chelonodon nigroviridis</name>
    <dbReference type="NCBI Taxonomy" id="99883"/>
    <lineage>
        <taxon>Eukaryota</taxon>
        <taxon>Metazoa</taxon>
        <taxon>Chordata</taxon>
        <taxon>Craniata</taxon>
        <taxon>Vertebrata</taxon>
        <taxon>Euteleostomi</taxon>
        <taxon>Actinopterygii</taxon>
        <taxon>Neopterygii</taxon>
        <taxon>Teleostei</taxon>
        <taxon>Neoteleostei</taxon>
        <taxon>Acanthomorphata</taxon>
        <taxon>Eupercaria</taxon>
        <taxon>Tetraodontiformes</taxon>
        <taxon>Tetradontoidea</taxon>
        <taxon>Tetraodontidae</taxon>
        <taxon>Tetraodon</taxon>
    </lineage>
</organism>
<evidence type="ECO:0000259" key="1">
    <source>
        <dbReference type="PROSITE" id="PS50011"/>
    </source>
</evidence>
<dbReference type="AlphaFoldDB" id="H3C4J6"/>
<dbReference type="SUPFAM" id="SSF56112">
    <property type="entry name" value="Protein kinase-like (PK-like)"/>
    <property type="match status" value="1"/>
</dbReference>
<dbReference type="Pfam" id="PF07714">
    <property type="entry name" value="PK_Tyr_Ser-Thr"/>
    <property type="match status" value="1"/>
</dbReference>
<accession>H3C4J6</accession>
<dbReference type="Gene3D" id="1.10.510.10">
    <property type="entry name" value="Transferase(Phosphotransferase) domain 1"/>
    <property type="match status" value="1"/>
</dbReference>
<reference evidence="3" key="1">
    <citation type="journal article" date="2004" name="Nature">
        <title>Genome duplication in the teleost fish Tetraodon nigroviridis reveals the early vertebrate proto-karyotype.</title>
        <authorList>
            <person name="Jaillon O."/>
            <person name="Aury J.-M."/>
            <person name="Brunet F."/>
            <person name="Petit J.-L."/>
            <person name="Stange-Thomann N."/>
            <person name="Mauceli E."/>
            <person name="Bouneau L."/>
            <person name="Fischer C."/>
            <person name="Ozouf-Costaz C."/>
            <person name="Bernot A."/>
            <person name="Nicaud S."/>
            <person name="Jaffe D."/>
            <person name="Fisher S."/>
            <person name="Lutfalla G."/>
            <person name="Dossat C."/>
            <person name="Segurens B."/>
            <person name="Dasilva C."/>
            <person name="Salanoubat M."/>
            <person name="Levy M."/>
            <person name="Boudet N."/>
            <person name="Castellano S."/>
            <person name="Anthouard V."/>
            <person name="Jubin C."/>
            <person name="Castelli V."/>
            <person name="Katinka M."/>
            <person name="Vacherie B."/>
            <person name="Biemont C."/>
            <person name="Skalli Z."/>
            <person name="Cattolico L."/>
            <person name="Poulain J."/>
            <person name="De Berardinis V."/>
            <person name="Cruaud C."/>
            <person name="Duprat S."/>
            <person name="Brottier P."/>
            <person name="Coutanceau J.-P."/>
            <person name="Gouzy J."/>
            <person name="Parra G."/>
            <person name="Lardier G."/>
            <person name="Chapple C."/>
            <person name="McKernan K.J."/>
            <person name="McEwan P."/>
            <person name="Bosak S."/>
            <person name="Kellis M."/>
            <person name="Volff J.-N."/>
            <person name="Guigo R."/>
            <person name="Zody M.C."/>
            <person name="Mesirov J."/>
            <person name="Lindblad-Toh K."/>
            <person name="Birren B."/>
            <person name="Nusbaum C."/>
            <person name="Kahn D."/>
            <person name="Robinson-Rechavi M."/>
            <person name="Laudet V."/>
            <person name="Schachter V."/>
            <person name="Quetier F."/>
            <person name="Saurin W."/>
            <person name="Scarpelli C."/>
            <person name="Wincker P."/>
            <person name="Lander E.S."/>
            <person name="Weissenbach J."/>
            <person name="Roest Crollius H."/>
        </authorList>
    </citation>
    <scope>NUCLEOTIDE SEQUENCE [LARGE SCALE GENOMIC DNA]</scope>
</reference>
<reference evidence="2" key="3">
    <citation type="submission" date="2025-09" db="UniProtKB">
        <authorList>
            <consortium name="Ensembl"/>
        </authorList>
    </citation>
    <scope>IDENTIFICATION</scope>
</reference>